<keyword evidence="2" id="KW-0732">Signal</keyword>
<keyword evidence="1" id="KW-0175">Coiled coil</keyword>
<accession>A0A9X1L1Y0</accession>
<comment type="caution">
    <text evidence="3">The sequence shown here is derived from an EMBL/GenBank/DDBJ whole genome shotgun (WGS) entry which is preliminary data.</text>
</comment>
<evidence type="ECO:0000313" key="3">
    <source>
        <dbReference type="EMBL" id="MCB4799228.1"/>
    </source>
</evidence>
<reference evidence="3" key="1">
    <citation type="submission" date="2021-10" db="EMBL/GenBank/DDBJ databases">
        <title>Tamlana sargassums sp. nov., and Tamlana laminarinivorans sp. nov., two new bacteria isolated from the brown alga.</title>
        <authorList>
            <person name="Li J."/>
        </authorList>
    </citation>
    <scope>NUCLEOTIDE SEQUENCE</scope>
    <source>
        <strain evidence="3">PT2-4</strain>
    </source>
</reference>
<dbReference type="Proteomes" id="UP001139199">
    <property type="component" value="Unassembled WGS sequence"/>
</dbReference>
<evidence type="ECO:0000256" key="2">
    <source>
        <dbReference type="SAM" id="SignalP"/>
    </source>
</evidence>
<name>A0A9X1L1Y0_9FLAO</name>
<organism evidence="3 4">
    <name type="scientific">Neotamlana laminarinivorans</name>
    <dbReference type="NCBI Taxonomy" id="2883124"/>
    <lineage>
        <taxon>Bacteria</taxon>
        <taxon>Pseudomonadati</taxon>
        <taxon>Bacteroidota</taxon>
        <taxon>Flavobacteriia</taxon>
        <taxon>Flavobacteriales</taxon>
        <taxon>Flavobacteriaceae</taxon>
        <taxon>Neotamlana</taxon>
    </lineage>
</organism>
<evidence type="ECO:0000256" key="1">
    <source>
        <dbReference type="SAM" id="Coils"/>
    </source>
</evidence>
<dbReference type="RefSeq" id="WP_226543740.1">
    <property type="nucleotide sequence ID" value="NZ_JAJAPW010000004.1"/>
</dbReference>
<keyword evidence="4" id="KW-1185">Reference proteome</keyword>
<feature type="chain" id="PRO_5040784684" evidence="2">
    <location>
        <begin position="21"/>
        <end position="282"/>
    </location>
</feature>
<feature type="signal peptide" evidence="2">
    <location>
        <begin position="1"/>
        <end position="20"/>
    </location>
</feature>
<gene>
    <name evidence="3" type="ORF">LG649_10245</name>
</gene>
<sequence>MKIKLLILGVSLLLCSSVFAQNNLSNYKYVIVSKKYDFLREADQYQLNSLTKFLFEKYGFETVFEAEGYPEDLTFNRCLALNSDVLKDSGVFKTKLTVQLKDCNGAVVFTSKQGESREKEYKISYHEALRDAFKSIELLNHKYQPKSGVGFPSQKVITENAVAANDDKEKEVERLKQEIETLKKEKQEQTLKVVEVTQEVAKPAKIQKSTVVSGILYAQETPTGFQLVDSTPKVVFKIKKTGRKDLFLVEGEDSVIYKQDNKWIYEYNTDAGVQQKELNIKF</sequence>
<dbReference type="EMBL" id="JAJAPW010000004">
    <property type="protein sequence ID" value="MCB4799228.1"/>
    <property type="molecule type" value="Genomic_DNA"/>
</dbReference>
<dbReference type="AlphaFoldDB" id="A0A9X1L1Y0"/>
<feature type="coiled-coil region" evidence="1">
    <location>
        <begin position="158"/>
        <end position="199"/>
    </location>
</feature>
<protein>
    <submittedName>
        <fullName evidence="3">Uncharacterized protein</fullName>
    </submittedName>
</protein>
<proteinExistence type="predicted"/>
<evidence type="ECO:0000313" key="4">
    <source>
        <dbReference type="Proteomes" id="UP001139199"/>
    </source>
</evidence>